<dbReference type="SUPFAM" id="SSF51735">
    <property type="entry name" value="NAD(P)-binding Rossmann-fold domains"/>
    <property type="match status" value="1"/>
</dbReference>
<dbReference type="Pfam" id="PF18321">
    <property type="entry name" value="3HCDH_RFF"/>
    <property type="match status" value="1"/>
</dbReference>
<dbReference type="PANTHER" id="PTHR48075">
    <property type="entry name" value="3-HYDROXYACYL-COA DEHYDROGENASE FAMILY PROTEIN"/>
    <property type="match status" value="1"/>
</dbReference>
<evidence type="ECO:0000256" key="1">
    <source>
        <dbReference type="ARBA" id="ARBA00009463"/>
    </source>
</evidence>
<dbReference type="GO" id="GO:0070403">
    <property type="term" value="F:NAD+ binding"/>
    <property type="evidence" value="ECO:0007669"/>
    <property type="project" value="InterPro"/>
</dbReference>
<feature type="domain" description="3-hydroxyacyl-CoA dehydrogenase C-terminal" evidence="3">
    <location>
        <begin position="190"/>
        <end position="287"/>
    </location>
</feature>
<evidence type="ECO:0000313" key="6">
    <source>
        <dbReference type="EMBL" id="MBB4640386.1"/>
    </source>
</evidence>
<dbReference type="Pfam" id="PF02737">
    <property type="entry name" value="3HCDH_N"/>
    <property type="match status" value="1"/>
</dbReference>
<dbReference type="InterPro" id="IPR008927">
    <property type="entry name" value="6-PGluconate_DH-like_C_sf"/>
</dbReference>
<dbReference type="Gene3D" id="3.40.50.720">
    <property type="entry name" value="NAD(P)-binding Rossmann-like Domain"/>
    <property type="match status" value="1"/>
</dbReference>
<dbReference type="AlphaFoldDB" id="A0A840HS79"/>
<dbReference type="InterPro" id="IPR013328">
    <property type="entry name" value="6PGD_dom2"/>
</dbReference>
<evidence type="ECO:0000256" key="2">
    <source>
        <dbReference type="ARBA" id="ARBA00023002"/>
    </source>
</evidence>
<keyword evidence="2 6" id="KW-0560">Oxidoreductase</keyword>
<name>A0A840HS79_9SPHN</name>
<dbReference type="FunFam" id="3.40.50.720:FF:000009">
    <property type="entry name" value="Fatty oxidation complex, alpha subunit"/>
    <property type="match status" value="1"/>
</dbReference>
<dbReference type="Gene3D" id="3.30.750.190">
    <property type="match status" value="1"/>
</dbReference>
<dbReference type="PANTHER" id="PTHR48075:SF5">
    <property type="entry name" value="3-HYDROXYBUTYRYL-COA DEHYDROGENASE"/>
    <property type="match status" value="1"/>
</dbReference>
<organism evidence="6 7">
    <name type="scientific">Rhizorhapis suberifaciens</name>
    <name type="common">corky root of lettuce</name>
    <dbReference type="NCBI Taxonomy" id="13656"/>
    <lineage>
        <taxon>Bacteria</taxon>
        <taxon>Pseudomonadati</taxon>
        <taxon>Pseudomonadota</taxon>
        <taxon>Alphaproteobacteria</taxon>
        <taxon>Sphingomonadales</taxon>
        <taxon>Sphingomonadaceae</taxon>
        <taxon>Rhizorhapis</taxon>
    </lineage>
</organism>
<dbReference type="InterPro" id="IPR006176">
    <property type="entry name" value="3-OHacyl-CoA_DH_NAD-bd"/>
</dbReference>
<feature type="domain" description="3-hydroxyacyl-CoA dehydrogenase C-terminal" evidence="3">
    <location>
        <begin position="418"/>
        <end position="496"/>
    </location>
</feature>
<gene>
    <name evidence="6" type="ORF">HNQ99_000674</name>
</gene>
<proteinExistence type="inferred from homology"/>
<dbReference type="InterPro" id="IPR041040">
    <property type="entry name" value="3HCDH_RFF"/>
</dbReference>
<dbReference type="InterPro" id="IPR036291">
    <property type="entry name" value="NAD(P)-bd_dom_sf"/>
</dbReference>
<sequence>MGGISKAATVGVIGAGAMGSGIAQVAALAGHQVIIFDVIEGAAKLARNRVASALEALERKGRLDSEERDRAVSCLQVAEDITDLRNAGLIIEAIAEKLEAKQAVFRELEELVPESSIFATNTSSISITAIGSVLSDPTRLAGFHFFNPAPVMKLVEIVAGLASSQHVIGVLAATARDWGKTAVHVRSTPGFIVNRVARPYYGEALHLLENGVADVATLDFIYTRSGGFRMGPFALMDMIGHDVNFAVTSSVHAALFGDPRYRPALAQQELVAAGWLGRKSGRGFYEYVGAADTAPPTSICPNYPAPHNLVLEGASADLHELIAICRSKGIDSVEEKGDGYIRVDDVHLARTDGRSASQRVADGAPRNLVLFDLTFDLSSTELIVLTQADRASSFAIERAAALFQSLGKSVVVISDYPGMVVMRTLALLVDEAADAVQKGIATPADIEVAMQTGVNYPRGLLDWGDRIGPDILVRVLDHLHHATGDGRYRASERLRRSAVTGVSLAA</sequence>
<dbReference type="RefSeq" id="WP_184474230.1">
    <property type="nucleotide sequence ID" value="NZ_JACHOV010000002.1"/>
</dbReference>
<evidence type="ECO:0000259" key="3">
    <source>
        <dbReference type="Pfam" id="PF00725"/>
    </source>
</evidence>
<evidence type="ECO:0000313" key="7">
    <source>
        <dbReference type="Proteomes" id="UP000575068"/>
    </source>
</evidence>
<dbReference type="NCBIfam" id="NF006124">
    <property type="entry name" value="PRK08268.1"/>
    <property type="match status" value="1"/>
</dbReference>
<dbReference type="Pfam" id="PF00725">
    <property type="entry name" value="3HCDH"/>
    <property type="match status" value="2"/>
</dbReference>
<dbReference type="SUPFAM" id="SSF48179">
    <property type="entry name" value="6-phosphogluconate dehydrogenase C-terminal domain-like"/>
    <property type="match status" value="2"/>
</dbReference>
<dbReference type="EC" id="1.1.1.157" evidence="6"/>
<evidence type="ECO:0000259" key="4">
    <source>
        <dbReference type="Pfam" id="PF02737"/>
    </source>
</evidence>
<comment type="caution">
    <text evidence="6">The sequence shown here is derived from an EMBL/GenBank/DDBJ whole genome shotgun (WGS) entry which is preliminary data.</text>
</comment>
<dbReference type="InterPro" id="IPR006108">
    <property type="entry name" value="3HC_DH_C"/>
</dbReference>
<dbReference type="GO" id="GO:0006631">
    <property type="term" value="P:fatty acid metabolic process"/>
    <property type="evidence" value="ECO:0007669"/>
    <property type="project" value="InterPro"/>
</dbReference>
<dbReference type="Proteomes" id="UP000575068">
    <property type="component" value="Unassembled WGS sequence"/>
</dbReference>
<protein>
    <submittedName>
        <fullName evidence="6">3-hydroxybutyryl-CoA dehydrogenase</fullName>
        <ecNumber evidence="6">1.1.1.157</ecNumber>
    </submittedName>
</protein>
<keyword evidence="7" id="KW-1185">Reference proteome</keyword>
<dbReference type="PROSITE" id="PS00067">
    <property type="entry name" value="3HCDH"/>
    <property type="match status" value="1"/>
</dbReference>
<feature type="domain" description="3-hydroxybutyryl-CoA dehydrogenase reduced Rossmann-fold" evidence="5">
    <location>
        <begin position="348"/>
        <end position="417"/>
    </location>
</feature>
<comment type="similarity">
    <text evidence="1">Belongs to the 3-hydroxyacyl-CoA dehydrogenase family.</text>
</comment>
<evidence type="ECO:0000259" key="5">
    <source>
        <dbReference type="Pfam" id="PF18321"/>
    </source>
</evidence>
<dbReference type="InterPro" id="IPR006180">
    <property type="entry name" value="3-OHacyl-CoA_DH_CS"/>
</dbReference>
<dbReference type="GO" id="GO:0008691">
    <property type="term" value="F:3-hydroxybutyryl-CoA dehydrogenase activity"/>
    <property type="evidence" value="ECO:0007669"/>
    <property type="project" value="UniProtKB-EC"/>
</dbReference>
<dbReference type="EMBL" id="JACHOV010000002">
    <property type="protein sequence ID" value="MBB4640386.1"/>
    <property type="molecule type" value="Genomic_DNA"/>
</dbReference>
<feature type="domain" description="3-hydroxyacyl-CoA dehydrogenase NAD binding" evidence="4">
    <location>
        <begin position="9"/>
        <end position="186"/>
    </location>
</feature>
<dbReference type="Gene3D" id="1.10.1040.10">
    <property type="entry name" value="N-(1-d-carboxylethyl)-l-norvaline Dehydrogenase, domain 2"/>
    <property type="match status" value="2"/>
</dbReference>
<accession>A0A840HS79</accession>
<reference evidence="6 7" key="1">
    <citation type="submission" date="2020-08" db="EMBL/GenBank/DDBJ databases">
        <title>Genomic Encyclopedia of Type Strains, Phase IV (KMG-IV): sequencing the most valuable type-strain genomes for metagenomic binning, comparative biology and taxonomic classification.</title>
        <authorList>
            <person name="Goeker M."/>
        </authorList>
    </citation>
    <scope>NUCLEOTIDE SEQUENCE [LARGE SCALE GENOMIC DNA]</scope>
    <source>
        <strain evidence="6 7">DSM 7465</strain>
    </source>
</reference>